<evidence type="ECO:0000256" key="2">
    <source>
        <dbReference type="ARBA" id="ARBA00004496"/>
    </source>
</evidence>
<dbReference type="PANTHER" id="PTHR16290">
    <property type="entry name" value="TRANSCRIPTION FACTOR SMIF DECAPPING ENZYME DCP1"/>
    <property type="match status" value="1"/>
</dbReference>
<dbReference type="GO" id="GO:0000184">
    <property type="term" value="P:nuclear-transcribed mRNA catabolic process, nonsense-mediated decay"/>
    <property type="evidence" value="ECO:0007669"/>
    <property type="project" value="UniProtKB-KW"/>
</dbReference>
<dbReference type="GO" id="GO:0140933">
    <property type="term" value="F:5'-(N(7)-methylguanosine 5'-triphospho)-[mRNA] hydrolase activity"/>
    <property type="evidence" value="ECO:0007669"/>
    <property type="project" value="UniProtKB-EC"/>
</dbReference>
<dbReference type="InterPro" id="IPR011993">
    <property type="entry name" value="PH-like_dom_sf"/>
</dbReference>
<dbReference type="Gene3D" id="2.30.29.30">
    <property type="entry name" value="Pleckstrin-homology domain (PH domain)/Phosphotyrosine-binding domain (PTB)"/>
    <property type="match status" value="1"/>
</dbReference>
<keyword evidence="14" id="KW-1185">Reference proteome</keyword>
<dbReference type="FunFam" id="2.30.29.30:FF:000097">
    <property type="entry name" value="Putative mRNA-decapping enzyme 1A"/>
    <property type="match status" value="1"/>
</dbReference>
<keyword evidence="8" id="KW-0539">Nucleus</keyword>
<evidence type="ECO:0000259" key="12">
    <source>
        <dbReference type="Pfam" id="PF16741"/>
    </source>
</evidence>
<keyword evidence="7" id="KW-0866">Nonsense-mediated mRNA decay</keyword>
<evidence type="ECO:0000313" key="13">
    <source>
        <dbReference type="Ensembl" id="ENSACOP00000026064.1"/>
    </source>
</evidence>
<dbReference type="SUPFAM" id="SSF50729">
    <property type="entry name" value="PH domain-like"/>
    <property type="match status" value="1"/>
</dbReference>
<feature type="region of interest" description="Disordered" evidence="11">
    <location>
        <begin position="190"/>
        <end position="229"/>
    </location>
</feature>
<dbReference type="PANTHER" id="PTHR16290:SF5">
    <property type="entry name" value="MRNA-DECAPPING ENZYME 1B"/>
    <property type="match status" value="1"/>
</dbReference>
<sequence>MAAAVAGAALLGKGLDISLAALQQHDPYISSIVDVASQVALYTFGHRANEWEKTDVEGTLFVYTRSASPRHGFTIMNRLSMENRTEPITKDLDFQLQDPFLLYRNARLSIYGIWFYDKEECQRIAELMKNLTQQEQFKAKQGMGTGASPMIVNSANNKEVDILRMLTKAKDEYTKCKTCSEPKQITSSSAIYNNPNLIKPIPVKPSENQQQRASKTSNEQQSKNVDPEPQHLSLTALFGKQEKTDVSEPLNKQNQENLPIRQGVVRSLSYEEPSRHSPSAEKQLCPAIQKLMVRGTDLHPLSEFPENRLCENGSTHPVGETFTGLFQPVTSHGIAASHVVQDTAGTQSLLQKLQSQSGTVPKKDANATGSVNSAAPVFSRTPAPLGAPAASLNNMSQPPLVYFNGSLPGQTLESQTLGKEQSKLPRQPLPLSGNQAASSGVISPQELLKKLQIVQQEQQLHVSSRPTLAAKFPVVTQNTSTLKPLDSWIEKAPGTEKQSALFQVISPQRIPATVTPTLLMSPMVFTQSTSAPPKANESGRLAAASQEPAASSASLLLPLQSPEPSVVNSSSMTKMQLQETLLHLIQNDDNFLNIIYEAYLFSVRKAAVKKSV</sequence>
<dbReference type="GO" id="GO:0031087">
    <property type="term" value="P:deadenylation-independent decapping of nuclear-transcribed mRNA"/>
    <property type="evidence" value="ECO:0007669"/>
    <property type="project" value="TreeGrafter"/>
</dbReference>
<comment type="catalytic activity">
    <reaction evidence="10">
        <text>a 5'-end (N(7)-methyl 5'-triphosphoguanosine)-ribonucleoside in mRNA + H2O = N(7)-methyl-GDP + a 5'-end phospho-ribonucleoside in mRNA + 2 H(+)</text>
        <dbReference type="Rhea" id="RHEA:67484"/>
        <dbReference type="Rhea" id="RHEA-COMP:15692"/>
        <dbReference type="Rhea" id="RHEA-COMP:17167"/>
        <dbReference type="ChEBI" id="CHEBI:15377"/>
        <dbReference type="ChEBI" id="CHEBI:15378"/>
        <dbReference type="ChEBI" id="CHEBI:63714"/>
        <dbReference type="ChEBI" id="CHEBI:138282"/>
        <dbReference type="ChEBI" id="CHEBI:156461"/>
        <dbReference type="EC" id="3.6.1.62"/>
    </reaction>
    <physiologicalReaction direction="left-to-right" evidence="10">
        <dbReference type="Rhea" id="RHEA:67485"/>
    </physiologicalReaction>
</comment>
<dbReference type="GO" id="GO:0003729">
    <property type="term" value="F:mRNA binding"/>
    <property type="evidence" value="ECO:0007669"/>
    <property type="project" value="TreeGrafter"/>
</dbReference>
<dbReference type="AlphaFoldDB" id="A0A8B9GJQ5"/>
<proteinExistence type="inferred from homology"/>
<feature type="domain" description="mRNA-decapping enzyme C-terminal" evidence="12">
    <location>
        <begin position="570"/>
        <end position="610"/>
    </location>
</feature>
<reference evidence="13" key="2">
    <citation type="submission" date="2025-09" db="UniProtKB">
        <authorList>
            <consortium name="Ensembl"/>
        </authorList>
    </citation>
    <scope>IDENTIFICATION</scope>
</reference>
<name>A0A8B9GJQ5_9PSIT</name>
<evidence type="ECO:0000313" key="14">
    <source>
        <dbReference type="Proteomes" id="UP000694522"/>
    </source>
</evidence>
<evidence type="ECO:0000256" key="8">
    <source>
        <dbReference type="ARBA" id="ARBA00023242"/>
    </source>
</evidence>
<dbReference type="SMR" id="A0A8B9GJQ5"/>
<reference evidence="13" key="1">
    <citation type="submission" date="2025-08" db="UniProtKB">
        <authorList>
            <consortium name="Ensembl"/>
        </authorList>
    </citation>
    <scope>IDENTIFICATION</scope>
</reference>
<keyword evidence="5" id="KW-0597">Phosphoprotein</keyword>
<dbReference type="GO" id="GO:0008047">
    <property type="term" value="F:enzyme activator activity"/>
    <property type="evidence" value="ECO:0007669"/>
    <property type="project" value="InterPro"/>
</dbReference>
<dbReference type="GO" id="GO:0000932">
    <property type="term" value="C:P-body"/>
    <property type="evidence" value="ECO:0007669"/>
    <property type="project" value="TreeGrafter"/>
</dbReference>
<evidence type="ECO:0000256" key="7">
    <source>
        <dbReference type="ARBA" id="ARBA00023161"/>
    </source>
</evidence>
<evidence type="ECO:0000256" key="4">
    <source>
        <dbReference type="ARBA" id="ARBA00022490"/>
    </source>
</evidence>
<dbReference type="Proteomes" id="UP000694522">
    <property type="component" value="Unplaced"/>
</dbReference>
<feature type="region of interest" description="Disordered" evidence="11">
    <location>
        <begin position="412"/>
        <end position="437"/>
    </location>
</feature>
<dbReference type="EC" id="3.6.1.62" evidence="9"/>
<comment type="similarity">
    <text evidence="3">Belongs to the DCP1 family.</text>
</comment>
<dbReference type="Pfam" id="PF06058">
    <property type="entry name" value="DCP1"/>
    <property type="match status" value="1"/>
</dbReference>
<protein>
    <recommendedName>
        <fullName evidence="9">5'-(N(7)-methylguanosine 5'-triphospho)-[mRNA] hydrolase</fullName>
        <ecNumber evidence="9">3.6.1.62</ecNumber>
    </recommendedName>
</protein>
<keyword evidence="4" id="KW-0963">Cytoplasm</keyword>
<evidence type="ECO:0000256" key="10">
    <source>
        <dbReference type="ARBA" id="ARBA00047661"/>
    </source>
</evidence>
<dbReference type="GO" id="GO:0000290">
    <property type="term" value="P:deadenylation-dependent decapping of nuclear-transcribed mRNA"/>
    <property type="evidence" value="ECO:0007669"/>
    <property type="project" value="InterPro"/>
</dbReference>
<dbReference type="Pfam" id="PF16741">
    <property type="entry name" value="mRNA_decap_C"/>
    <property type="match status" value="1"/>
</dbReference>
<dbReference type="Gene3D" id="6.10.140.2030">
    <property type="match status" value="1"/>
</dbReference>
<comment type="subcellular location">
    <subcellularLocation>
        <location evidence="2">Cytoplasm</location>
    </subcellularLocation>
    <subcellularLocation>
        <location evidence="1">Nucleus</location>
    </subcellularLocation>
</comment>
<dbReference type="GO" id="GO:0005634">
    <property type="term" value="C:nucleus"/>
    <property type="evidence" value="ECO:0007669"/>
    <property type="project" value="UniProtKB-SubCell"/>
</dbReference>
<dbReference type="InterPro" id="IPR031953">
    <property type="entry name" value="mRNA_decap_C"/>
</dbReference>
<feature type="compositionally biased region" description="Polar residues" evidence="11">
    <location>
        <begin position="206"/>
        <end position="224"/>
    </location>
</feature>
<evidence type="ECO:0000256" key="1">
    <source>
        <dbReference type="ARBA" id="ARBA00004123"/>
    </source>
</evidence>
<keyword evidence="6" id="KW-0378">Hydrolase</keyword>
<accession>A0A8B9GJQ5</accession>
<evidence type="ECO:0000256" key="9">
    <source>
        <dbReference type="ARBA" id="ARBA00026102"/>
    </source>
</evidence>
<dbReference type="CDD" id="cd09804">
    <property type="entry name" value="Dcp1"/>
    <property type="match status" value="1"/>
</dbReference>
<dbReference type="Ensembl" id="ENSACOT00000026950.1">
    <property type="protein sequence ID" value="ENSACOP00000026064.1"/>
    <property type="gene ID" value="ENSACOG00000017370.1"/>
</dbReference>
<evidence type="ECO:0000256" key="3">
    <source>
        <dbReference type="ARBA" id="ARBA00008778"/>
    </source>
</evidence>
<dbReference type="InterPro" id="IPR010334">
    <property type="entry name" value="Dcp1"/>
</dbReference>
<evidence type="ECO:0000256" key="11">
    <source>
        <dbReference type="SAM" id="MobiDB-lite"/>
    </source>
</evidence>
<organism evidence="13 14">
    <name type="scientific">Amazona collaria</name>
    <name type="common">yellow-billed parrot</name>
    <dbReference type="NCBI Taxonomy" id="241587"/>
    <lineage>
        <taxon>Eukaryota</taxon>
        <taxon>Metazoa</taxon>
        <taxon>Chordata</taxon>
        <taxon>Craniata</taxon>
        <taxon>Vertebrata</taxon>
        <taxon>Euteleostomi</taxon>
        <taxon>Archelosauria</taxon>
        <taxon>Archosauria</taxon>
        <taxon>Dinosauria</taxon>
        <taxon>Saurischia</taxon>
        <taxon>Theropoda</taxon>
        <taxon>Coelurosauria</taxon>
        <taxon>Aves</taxon>
        <taxon>Neognathae</taxon>
        <taxon>Neoaves</taxon>
        <taxon>Telluraves</taxon>
        <taxon>Australaves</taxon>
        <taxon>Psittaciformes</taxon>
        <taxon>Psittacidae</taxon>
        <taxon>Amazona</taxon>
    </lineage>
</organism>
<evidence type="ECO:0000256" key="6">
    <source>
        <dbReference type="ARBA" id="ARBA00022801"/>
    </source>
</evidence>
<evidence type="ECO:0000256" key="5">
    <source>
        <dbReference type="ARBA" id="ARBA00022553"/>
    </source>
</evidence>